<dbReference type="Proteomes" id="UP000320580">
    <property type="component" value="Chromosome"/>
</dbReference>
<dbReference type="RefSeq" id="WP_146481283.1">
    <property type="nucleotide sequence ID" value="NZ_CP042266.1"/>
</dbReference>
<feature type="region of interest" description="Disordered" evidence="1">
    <location>
        <begin position="63"/>
        <end position="83"/>
    </location>
</feature>
<dbReference type="KEGG" id="sqz:FQU76_17245"/>
<keyword evidence="3" id="KW-1185">Reference proteome</keyword>
<organism evidence="2 3">
    <name type="scientific">Streptomyces qinzhouensis</name>
    <dbReference type="NCBI Taxonomy" id="2599401"/>
    <lineage>
        <taxon>Bacteria</taxon>
        <taxon>Bacillati</taxon>
        <taxon>Actinomycetota</taxon>
        <taxon>Actinomycetes</taxon>
        <taxon>Kitasatosporales</taxon>
        <taxon>Streptomycetaceae</taxon>
        <taxon>Streptomyces</taxon>
    </lineage>
</organism>
<protein>
    <submittedName>
        <fullName evidence="2">Uncharacterized protein</fullName>
    </submittedName>
</protein>
<gene>
    <name evidence="2" type="ORF">FQU76_17245</name>
</gene>
<sequence>MILTLPKRSRTDVTHCEACWNAPVTTARITTEGRDLLCAPCATADNPPKVTLFPPLGIYRLTERRLDTGKHTKPKPTPKSPPV</sequence>
<dbReference type="OrthoDB" id="4295376at2"/>
<name>A0A5B8JDD1_9ACTN</name>
<evidence type="ECO:0000313" key="3">
    <source>
        <dbReference type="Proteomes" id="UP000320580"/>
    </source>
</evidence>
<reference evidence="2 3" key="1">
    <citation type="submission" date="2019-07" db="EMBL/GenBank/DDBJ databases">
        <authorList>
            <person name="Zhu P."/>
        </authorList>
    </citation>
    <scope>NUCLEOTIDE SEQUENCE [LARGE SCALE GENOMIC DNA]</scope>
    <source>
        <strain evidence="2 3">SSL-25</strain>
    </source>
</reference>
<proteinExistence type="predicted"/>
<dbReference type="AlphaFoldDB" id="A0A5B8JDD1"/>
<evidence type="ECO:0000313" key="2">
    <source>
        <dbReference type="EMBL" id="QDY77961.1"/>
    </source>
</evidence>
<dbReference type="EMBL" id="CP042266">
    <property type="protein sequence ID" value="QDY77961.1"/>
    <property type="molecule type" value="Genomic_DNA"/>
</dbReference>
<evidence type="ECO:0000256" key="1">
    <source>
        <dbReference type="SAM" id="MobiDB-lite"/>
    </source>
</evidence>
<accession>A0A5B8JDD1</accession>